<keyword evidence="2" id="KW-0732">Signal</keyword>
<evidence type="ECO:0000256" key="1">
    <source>
        <dbReference type="SAM" id="Phobius"/>
    </source>
</evidence>
<keyword evidence="4" id="KW-1185">Reference proteome</keyword>
<keyword evidence="1" id="KW-0812">Transmembrane</keyword>
<feature type="transmembrane region" description="Helical" evidence="1">
    <location>
        <begin position="101"/>
        <end position="123"/>
    </location>
</feature>
<feature type="transmembrane region" description="Helical" evidence="1">
    <location>
        <begin position="41"/>
        <end position="61"/>
    </location>
</feature>
<keyword evidence="1" id="KW-0472">Membrane</keyword>
<comment type="caution">
    <text evidence="3">The sequence shown here is derived from an EMBL/GenBank/DDBJ whole genome shotgun (WGS) entry which is preliminary data.</text>
</comment>
<dbReference type="OrthoDB" id="4578878at2"/>
<accession>A0A2N3V4R8</accession>
<evidence type="ECO:0000313" key="3">
    <source>
        <dbReference type="EMBL" id="PKV76622.1"/>
    </source>
</evidence>
<dbReference type="Pfam" id="PF19733">
    <property type="entry name" value="DUF6223"/>
    <property type="match status" value="1"/>
</dbReference>
<dbReference type="RefSeq" id="WP_101469263.1">
    <property type="nucleotide sequence ID" value="NZ_PJMW01000004.1"/>
</dbReference>
<protein>
    <recommendedName>
        <fullName evidence="5">Tryptophan-associated transmembrane protein</fullName>
    </recommendedName>
</protein>
<gene>
    <name evidence="3" type="ORF">ATK86_7558</name>
</gene>
<sequence length="127" mass="12096">MSIRPLTAAAVSTALTLVLAAPATAATTTLADSYGMTTDRLVATSAAFLGLAAVIVGCWAVSRAGSPARSFVAIGAGAVAAIVGAIGFATADGGPGTGNGIVGAAIAIVLGLAAVALGTRAHLRAHR</sequence>
<proteinExistence type="predicted"/>
<evidence type="ECO:0000313" key="4">
    <source>
        <dbReference type="Proteomes" id="UP000233766"/>
    </source>
</evidence>
<feature type="signal peptide" evidence="2">
    <location>
        <begin position="1"/>
        <end position="25"/>
    </location>
</feature>
<evidence type="ECO:0008006" key="5">
    <source>
        <dbReference type="Google" id="ProtNLM"/>
    </source>
</evidence>
<feature type="transmembrane region" description="Helical" evidence="1">
    <location>
        <begin position="68"/>
        <end position="89"/>
    </location>
</feature>
<dbReference type="Proteomes" id="UP000233766">
    <property type="component" value="Unassembled WGS sequence"/>
</dbReference>
<reference evidence="3 4" key="1">
    <citation type="submission" date="2017-12" db="EMBL/GenBank/DDBJ databases">
        <title>Sequencing the genomes of 1000 Actinobacteria strains.</title>
        <authorList>
            <person name="Klenk H.-P."/>
        </authorList>
    </citation>
    <scope>NUCLEOTIDE SEQUENCE [LARGE SCALE GENOMIC DNA]</scope>
    <source>
        <strain evidence="3 4">DSM 44489</strain>
    </source>
</reference>
<dbReference type="AlphaFoldDB" id="A0A2N3V4R8"/>
<keyword evidence="1" id="KW-1133">Transmembrane helix</keyword>
<feature type="chain" id="PRO_5014840002" description="Tryptophan-associated transmembrane protein" evidence="2">
    <location>
        <begin position="26"/>
        <end position="127"/>
    </location>
</feature>
<evidence type="ECO:0000256" key="2">
    <source>
        <dbReference type="SAM" id="SignalP"/>
    </source>
</evidence>
<dbReference type="InterPro" id="IPR045770">
    <property type="entry name" value="DUF6223"/>
</dbReference>
<dbReference type="EMBL" id="PJMW01000004">
    <property type="protein sequence ID" value="PKV76622.1"/>
    <property type="molecule type" value="Genomic_DNA"/>
</dbReference>
<organism evidence="3 4">
    <name type="scientific">Nocardia fluminea</name>
    <dbReference type="NCBI Taxonomy" id="134984"/>
    <lineage>
        <taxon>Bacteria</taxon>
        <taxon>Bacillati</taxon>
        <taxon>Actinomycetota</taxon>
        <taxon>Actinomycetes</taxon>
        <taxon>Mycobacteriales</taxon>
        <taxon>Nocardiaceae</taxon>
        <taxon>Nocardia</taxon>
    </lineage>
</organism>
<name>A0A2N3V4R8_9NOCA</name>